<reference evidence="1" key="1">
    <citation type="journal article" date="2020" name="mSystems">
        <title>Genome- and Community-Level Interaction Insights into Carbon Utilization and Element Cycling Functions of Hydrothermarchaeota in Hydrothermal Sediment.</title>
        <authorList>
            <person name="Zhou Z."/>
            <person name="Liu Y."/>
            <person name="Xu W."/>
            <person name="Pan J."/>
            <person name="Luo Z.H."/>
            <person name="Li M."/>
        </authorList>
    </citation>
    <scope>NUCLEOTIDE SEQUENCE [LARGE SCALE GENOMIC DNA]</scope>
    <source>
        <strain evidence="1">SpSt-780</strain>
    </source>
</reference>
<dbReference type="InterPro" id="IPR014995">
    <property type="entry name" value="DUF1844"/>
</dbReference>
<evidence type="ECO:0000313" key="1">
    <source>
        <dbReference type="EMBL" id="HGW91059.1"/>
    </source>
</evidence>
<organism evidence="1">
    <name type="scientific">candidate division WOR-3 bacterium</name>
    <dbReference type="NCBI Taxonomy" id="2052148"/>
    <lineage>
        <taxon>Bacteria</taxon>
        <taxon>Bacteria division WOR-3</taxon>
    </lineage>
</organism>
<gene>
    <name evidence="1" type="ORF">ENV67_00775</name>
</gene>
<dbReference type="Pfam" id="PF08899">
    <property type="entry name" value="DUF1844"/>
    <property type="match status" value="1"/>
</dbReference>
<dbReference type="AlphaFoldDB" id="A0A7C4U741"/>
<name>A0A7C4U741_UNCW3</name>
<proteinExistence type="predicted"/>
<dbReference type="EMBL" id="DTHG01000008">
    <property type="protein sequence ID" value="HGW91059.1"/>
    <property type="molecule type" value="Genomic_DNA"/>
</dbReference>
<protein>
    <submittedName>
        <fullName evidence="1">DUF1844 domain-containing protein</fullName>
    </submittedName>
</protein>
<comment type="caution">
    <text evidence="1">The sequence shown here is derived from an EMBL/GenBank/DDBJ whole genome shotgun (WGS) entry which is preliminary data.</text>
</comment>
<accession>A0A7C4U741</accession>
<sequence>MPFEEKVDFISFIMRMATGAYIALGLVEHPETKEKKKDLELAKFTIDTLDMLKIKTKGNLTKEEEVFFNEILSDLKLKFVKVKEEE</sequence>